<proteinExistence type="predicted"/>
<dbReference type="PANTHER" id="PTHR23315:SF129">
    <property type="entry name" value="ARM REPEAT SUPERFAMILY PROTEIN"/>
    <property type="match status" value="1"/>
</dbReference>
<dbReference type="SUPFAM" id="SSF48371">
    <property type="entry name" value="ARM repeat"/>
    <property type="match status" value="1"/>
</dbReference>
<feature type="repeat" description="ARM" evidence="2">
    <location>
        <begin position="164"/>
        <end position="206"/>
    </location>
</feature>
<sequence length="414" mass="41683">MVSLADSQLAASPAPRGSSPSSSSSSSSPRAHRSLGRSMRTVRSKFVRADPYLPPPGSPAASEGLTDSAVDVRLRELAAAKSAEAEAAAAPEELLEISRGFSDYSSFSSDISGELERLASIPPGPAPGPGDREPELGLGLGLGASGLWEDDSSTELRELIGGAGAIPALVPLLRSADPAAQESAATALLNLSLAEANRAAIAGAPGGIKGLVHALRTGTAAAKQNAACALLSLAMAEEHRAAVGASGAVPALVALMVGGSSRGKKDALTALYKLCALRRNKERAVSAGAAAPLVRMVAERGGGTAEKAMVVLASLAGIPEGSEAIVAAGGVGALVEAVEDGPARGRELAVHALLQLCADCPQNRALLVREGAIPPLVALSQSAAASARVKHKAEKLLGYLREQRQEGVEATATP</sequence>
<name>A0A6P5GA07_ANACO</name>
<dbReference type="Pfam" id="PF25598">
    <property type="entry name" value="ARM_PUB"/>
    <property type="match status" value="1"/>
</dbReference>
<keyword evidence="5" id="KW-1185">Reference proteome</keyword>
<evidence type="ECO:0000313" key="6">
    <source>
        <dbReference type="RefSeq" id="XP_020105466.1"/>
    </source>
</evidence>
<dbReference type="Gramene" id="Aco012279.1.mrna1">
    <property type="protein sequence ID" value="Aco012279.1.mrna1"/>
    <property type="gene ID" value="Aco012279.1.path1"/>
</dbReference>
<feature type="compositionally biased region" description="Low complexity" evidence="3">
    <location>
        <begin position="10"/>
        <end position="29"/>
    </location>
</feature>
<dbReference type="Proteomes" id="UP000515123">
    <property type="component" value="Linkage group 1"/>
</dbReference>
<feature type="compositionally biased region" description="Basic residues" evidence="3">
    <location>
        <begin position="30"/>
        <end position="46"/>
    </location>
</feature>
<dbReference type="GeneID" id="109722025"/>
<dbReference type="InterPro" id="IPR011989">
    <property type="entry name" value="ARM-like"/>
</dbReference>
<dbReference type="PROSITE" id="PS50176">
    <property type="entry name" value="ARM_REPEAT"/>
    <property type="match status" value="1"/>
</dbReference>
<dbReference type="InterPro" id="IPR058678">
    <property type="entry name" value="ARM_PUB"/>
</dbReference>
<reference evidence="6" key="2">
    <citation type="submission" date="2025-08" db="UniProtKB">
        <authorList>
            <consortium name="RefSeq"/>
        </authorList>
    </citation>
    <scope>IDENTIFICATION</scope>
    <source>
        <tissue evidence="6">Leaf</tissue>
    </source>
</reference>
<dbReference type="OrthoDB" id="7537227at2759"/>
<gene>
    <name evidence="6" type="primary">LOC109722025</name>
</gene>
<dbReference type="InterPro" id="IPR000225">
    <property type="entry name" value="Armadillo"/>
</dbReference>
<dbReference type="InterPro" id="IPR016024">
    <property type="entry name" value="ARM-type_fold"/>
</dbReference>
<evidence type="ECO:0000256" key="2">
    <source>
        <dbReference type="PROSITE-ProRule" id="PRU00259"/>
    </source>
</evidence>
<feature type="domain" description="U-box" evidence="4">
    <location>
        <begin position="154"/>
        <end position="403"/>
    </location>
</feature>
<organism evidence="5 6">
    <name type="scientific">Ananas comosus</name>
    <name type="common">Pineapple</name>
    <name type="synonym">Ananas ananas</name>
    <dbReference type="NCBI Taxonomy" id="4615"/>
    <lineage>
        <taxon>Eukaryota</taxon>
        <taxon>Viridiplantae</taxon>
        <taxon>Streptophyta</taxon>
        <taxon>Embryophyta</taxon>
        <taxon>Tracheophyta</taxon>
        <taxon>Spermatophyta</taxon>
        <taxon>Magnoliopsida</taxon>
        <taxon>Liliopsida</taxon>
        <taxon>Poales</taxon>
        <taxon>Bromeliaceae</taxon>
        <taxon>Bromelioideae</taxon>
        <taxon>Ananas</taxon>
    </lineage>
</organism>
<dbReference type="Gene3D" id="1.25.10.10">
    <property type="entry name" value="Leucine-rich Repeat Variant"/>
    <property type="match status" value="2"/>
</dbReference>
<evidence type="ECO:0000256" key="3">
    <source>
        <dbReference type="SAM" id="MobiDB-lite"/>
    </source>
</evidence>
<dbReference type="SMART" id="SM00185">
    <property type="entry name" value="ARM"/>
    <property type="match status" value="4"/>
</dbReference>
<feature type="region of interest" description="Disordered" evidence="3">
    <location>
        <begin position="1"/>
        <end position="65"/>
    </location>
</feature>
<protein>
    <submittedName>
        <fullName evidence="6">U-box domain-containing protein 4-like</fullName>
    </submittedName>
</protein>
<keyword evidence="1" id="KW-0833">Ubl conjugation pathway</keyword>
<evidence type="ECO:0000256" key="1">
    <source>
        <dbReference type="ARBA" id="ARBA00022786"/>
    </source>
</evidence>
<accession>A0A6P5GA07</accession>
<evidence type="ECO:0000259" key="4">
    <source>
        <dbReference type="Pfam" id="PF25598"/>
    </source>
</evidence>
<dbReference type="RefSeq" id="XP_020105466.1">
    <property type="nucleotide sequence ID" value="XM_020249877.1"/>
</dbReference>
<dbReference type="AlphaFoldDB" id="A0A6P5GA07"/>
<reference evidence="5" key="1">
    <citation type="journal article" date="2015" name="Nat. Genet.">
        <title>The pineapple genome and the evolution of CAM photosynthesis.</title>
        <authorList>
            <person name="Ming R."/>
            <person name="VanBuren R."/>
            <person name="Wai C.M."/>
            <person name="Tang H."/>
            <person name="Schatz M.C."/>
            <person name="Bowers J.E."/>
            <person name="Lyons E."/>
            <person name="Wang M.L."/>
            <person name="Chen J."/>
            <person name="Biggers E."/>
            <person name="Zhang J."/>
            <person name="Huang L."/>
            <person name="Zhang L."/>
            <person name="Miao W."/>
            <person name="Zhang J."/>
            <person name="Ye Z."/>
            <person name="Miao C."/>
            <person name="Lin Z."/>
            <person name="Wang H."/>
            <person name="Zhou H."/>
            <person name="Yim W.C."/>
            <person name="Priest H.D."/>
            <person name="Zheng C."/>
            <person name="Woodhouse M."/>
            <person name="Edger P.P."/>
            <person name="Guyot R."/>
            <person name="Guo H.B."/>
            <person name="Guo H."/>
            <person name="Zheng G."/>
            <person name="Singh R."/>
            <person name="Sharma A."/>
            <person name="Min X."/>
            <person name="Zheng Y."/>
            <person name="Lee H."/>
            <person name="Gurtowski J."/>
            <person name="Sedlazeck F.J."/>
            <person name="Harkess A."/>
            <person name="McKain M.R."/>
            <person name="Liao Z."/>
            <person name="Fang J."/>
            <person name="Liu J."/>
            <person name="Zhang X."/>
            <person name="Zhang Q."/>
            <person name="Hu W."/>
            <person name="Qin Y."/>
            <person name="Wang K."/>
            <person name="Chen L.Y."/>
            <person name="Shirley N."/>
            <person name="Lin Y.R."/>
            <person name="Liu L.Y."/>
            <person name="Hernandez A.G."/>
            <person name="Wright C.L."/>
            <person name="Bulone V."/>
            <person name="Tuskan G.A."/>
            <person name="Heath K."/>
            <person name="Zee F."/>
            <person name="Moore P.H."/>
            <person name="Sunkar R."/>
            <person name="Leebens-Mack J.H."/>
            <person name="Mockler T."/>
            <person name="Bennetzen J.L."/>
            <person name="Freeling M."/>
            <person name="Sankoff D."/>
            <person name="Paterson A.H."/>
            <person name="Zhu X."/>
            <person name="Yang X."/>
            <person name="Smith J.A."/>
            <person name="Cushman J.C."/>
            <person name="Paull R.E."/>
            <person name="Yu Q."/>
        </authorList>
    </citation>
    <scope>NUCLEOTIDE SEQUENCE [LARGE SCALE GENOMIC DNA]</scope>
    <source>
        <strain evidence="5">cv. F153</strain>
    </source>
</reference>
<dbReference type="PANTHER" id="PTHR23315">
    <property type="entry name" value="U BOX DOMAIN-CONTAINING"/>
    <property type="match status" value="1"/>
</dbReference>
<evidence type="ECO:0000313" key="5">
    <source>
        <dbReference type="Proteomes" id="UP000515123"/>
    </source>
</evidence>